<name>A0ABR3A9M7_9AGAR</name>
<dbReference type="SUPFAM" id="SSF50129">
    <property type="entry name" value="GroES-like"/>
    <property type="match status" value="1"/>
</dbReference>
<dbReference type="InterPro" id="IPR013154">
    <property type="entry name" value="ADH-like_N"/>
</dbReference>
<dbReference type="Proteomes" id="UP001437256">
    <property type="component" value="Unassembled WGS sequence"/>
</dbReference>
<feature type="domain" description="Alcohol dehydrogenase-like N-terminal" evidence="1">
    <location>
        <begin position="28"/>
        <end position="77"/>
    </location>
</feature>
<organism evidence="2 3">
    <name type="scientific">Marasmius tenuissimus</name>
    <dbReference type="NCBI Taxonomy" id="585030"/>
    <lineage>
        <taxon>Eukaryota</taxon>
        <taxon>Fungi</taxon>
        <taxon>Dikarya</taxon>
        <taxon>Basidiomycota</taxon>
        <taxon>Agaricomycotina</taxon>
        <taxon>Agaricomycetes</taxon>
        <taxon>Agaricomycetidae</taxon>
        <taxon>Agaricales</taxon>
        <taxon>Marasmiineae</taxon>
        <taxon>Marasmiaceae</taxon>
        <taxon>Marasmius</taxon>
    </lineage>
</organism>
<evidence type="ECO:0000313" key="3">
    <source>
        <dbReference type="Proteomes" id="UP001437256"/>
    </source>
</evidence>
<accession>A0ABR3A9M7</accession>
<protein>
    <recommendedName>
        <fullName evidence="1">Alcohol dehydrogenase-like N-terminal domain-containing protein</fullName>
    </recommendedName>
</protein>
<gene>
    <name evidence="2" type="ORF">AAF712_003359</name>
</gene>
<keyword evidence="3" id="KW-1185">Reference proteome</keyword>
<dbReference type="Gene3D" id="3.90.180.10">
    <property type="entry name" value="Medium-chain alcohol dehydrogenases, catalytic domain"/>
    <property type="match status" value="2"/>
</dbReference>
<evidence type="ECO:0000313" key="2">
    <source>
        <dbReference type="EMBL" id="KAL0069699.1"/>
    </source>
</evidence>
<dbReference type="InterPro" id="IPR047122">
    <property type="entry name" value="Trans-enoyl_RdTase-like"/>
</dbReference>
<dbReference type="Gene3D" id="3.40.50.720">
    <property type="entry name" value="NAD(P)-binding Rossmann-like Domain"/>
    <property type="match status" value="1"/>
</dbReference>
<reference evidence="2 3" key="1">
    <citation type="submission" date="2024-05" db="EMBL/GenBank/DDBJ databases">
        <title>A draft genome resource for the thread blight pathogen Marasmius tenuissimus strain MS-2.</title>
        <authorList>
            <person name="Yulfo-Soto G.E."/>
            <person name="Baruah I.K."/>
            <person name="Amoako-Attah I."/>
            <person name="Bukari Y."/>
            <person name="Meinhardt L.W."/>
            <person name="Bailey B.A."/>
            <person name="Cohen S.P."/>
        </authorList>
    </citation>
    <scope>NUCLEOTIDE SEQUENCE [LARGE SCALE GENOMIC DNA]</scope>
    <source>
        <strain evidence="2 3">MS-2</strain>
    </source>
</reference>
<dbReference type="Pfam" id="PF08240">
    <property type="entry name" value="ADH_N"/>
    <property type="match status" value="1"/>
</dbReference>
<dbReference type="InterPro" id="IPR011032">
    <property type="entry name" value="GroES-like_sf"/>
</dbReference>
<dbReference type="PANTHER" id="PTHR45348">
    <property type="entry name" value="HYPOTHETICAL OXIDOREDUCTASE (EUROFUNG)"/>
    <property type="match status" value="1"/>
</dbReference>
<comment type="caution">
    <text evidence="2">The sequence shown here is derived from an EMBL/GenBank/DDBJ whole genome shotgun (WGS) entry which is preliminary data.</text>
</comment>
<dbReference type="PANTHER" id="PTHR45348:SF2">
    <property type="entry name" value="ZINC-TYPE ALCOHOL DEHYDROGENASE-LIKE PROTEIN C2E1P3.01"/>
    <property type="match status" value="1"/>
</dbReference>
<evidence type="ECO:0000259" key="1">
    <source>
        <dbReference type="Pfam" id="PF08240"/>
    </source>
</evidence>
<sequence>MTRVFNAVTIPSSSSPYAIIPKPISSSGPHEVLVKLEGAALNPMDWLVIVHTQIPDAMGYPTYIGVDGAGVVKKAPTRIVSPKYSSHQQYALALEKTIATLPSTISTLKIASIPLALVTLAFAFCLPDPAVPSMNEAVGGESISFLNGKAGAGLKPFWEEGAKGMKAGEPIIILGGSSSVGRLG</sequence>
<proteinExistence type="predicted"/>
<dbReference type="EMBL" id="JBBXMP010000011">
    <property type="protein sequence ID" value="KAL0069699.1"/>
    <property type="molecule type" value="Genomic_DNA"/>
</dbReference>